<evidence type="ECO:0000313" key="2">
    <source>
        <dbReference type="Proteomes" id="UP001060215"/>
    </source>
</evidence>
<reference evidence="1 2" key="1">
    <citation type="journal article" date="2022" name="Plant J.">
        <title>Chromosome-level genome of Camellia lanceoleosa provides a valuable resource for understanding genome evolution and self-incompatibility.</title>
        <authorList>
            <person name="Gong W."/>
            <person name="Xiao S."/>
            <person name="Wang L."/>
            <person name="Liao Z."/>
            <person name="Chang Y."/>
            <person name="Mo W."/>
            <person name="Hu G."/>
            <person name="Li W."/>
            <person name="Zhao G."/>
            <person name="Zhu H."/>
            <person name="Hu X."/>
            <person name="Ji K."/>
            <person name="Xiang X."/>
            <person name="Song Q."/>
            <person name="Yuan D."/>
            <person name="Jin S."/>
            <person name="Zhang L."/>
        </authorList>
    </citation>
    <scope>NUCLEOTIDE SEQUENCE [LARGE SCALE GENOMIC DNA]</scope>
    <source>
        <strain evidence="1">SQ_2022a</strain>
    </source>
</reference>
<accession>A0ACC0I3S5</accession>
<proteinExistence type="predicted"/>
<gene>
    <name evidence="1" type="ORF">LOK49_LG04G01669</name>
</gene>
<organism evidence="1 2">
    <name type="scientific">Camellia lanceoleosa</name>
    <dbReference type="NCBI Taxonomy" id="1840588"/>
    <lineage>
        <taxon>Eukaryota</taxon>
        <taxon>Viridiplantae</taxon>
        <taxon>Streptophyta</taxon>
        <taxon>Embryophyta</taxon>
        <taxon>Tracheophyta</taxon>
        <taxon>Spermatophyta</taxon>
        <taxon>Magnoliopsida</taxon>
        <taxon>eudicotyledons</taxon>
        <taxon>Gunneridae</taxon>
        <taxon>Pentapetalae</taxon>
        <taxon>asterids</taxon>
        <taxon>Ericales</taxon>
        <taxon>Theaceae</taxon>
        <taxon>Camellia</taxon>
    </lineage>
</organism>
<keyword evidence="2" id="KW-1185">Reference proteome</keyword>
<protein>
    <submittedName>
        <fullName evidence="1">UDP-rhamnose:rhamnosyltransferase 1</fullName>
    </submittedName>
</protein>
<evidence type="ECO:0000313" key="1">
    <source>
        <dbReference type="EMBL" id="KAI8019957.1"/>
    </source>
</evidence>
<comment type="caution">
    <text evidence="1">The sequence shown here is derived from an EMBL/GenBank/DDBJ whole genome shotgun (WGS) entry which is preliminary data.</text>
</comment>
<dbReference type="EMBL" id="CM045759">
    <property type="protein sequence ID" value="KAI8019957.1"/>
    <property type="molecule type" value="Genomic_DNA"/>
</dbReference>
<dbReference type="Proteomes" id="UP001060215">
    <property type="component" value="Chromosome 2"/>
</dbReference>
<sequence>MALEPHLTSMANDGKLHIVMVPWLAFGHMIPYLELVKLIAQKGHEVSFVSIPRNIDCLPKLPPSLSTLLNFVKLPLPPTENLLENAKATFDLHYDKVQYLKIAFDSMQESMAYFLEASDLDWLLHDFAPYWLGPIVAKLNIPSAFFNILITSCMGFLGPLSTVVHGNDDQNNPED</sequence>
<name>A0ACC0I3S5_9ERIC</name>